<dbReference type="EMBL" id="AVFL01000013">
    <property type="protein sequence ID" value="EWY39159.1"/>
    <property type="molecule type" value="Genomic_DNA"/>
</dbReference>
<dbReference type="InterPro" id="IPR009009">
    <property type="entry name" value="RlpA-like_DPBB"/>
</dbReference>
<keyword evidence="1 3" id="KW-0456">Lyase</keyword>
<dbReference type="InterPro" id="IPR034718">
    <property type="entry name" value="RlpA"/>
</dbReference>
<feature type="signal peptide" evidence="3">
    <location>
        <begin position="1"/>
        <end position="24"/>
    </location>
</feature>
<reference evidence="7 8" key="1">
    <citation type="submission" date="2013-08" db="EMBL/GenBank/DDBJ databases">
        <title>The genome sequence of Skermanella stibiiresistens.</title>
        <authorList>
            <person name="Zhu W."/>
            <person name="Wang G."/>
        </authorList>
    </citation>
    <scope>NUCLEOTIDE SEQUENCE [LARGE SCALE GENOMIC DNA]</scope>
    <source>
        <strain evidence="7 8">SB22</strain>
    </source>
</reference>
<dbReference type="STRING" id="1385369.N825_07445"/>
<feature type="domain" description="RlpA-like protein double-psi beta-barrel" evidence="6">
    <location>
        <begin position="40"/>
        <end position="128"/>
    </location>
</feature>
<evidence type="ECO:0000256" key="1">
    <source>
        <dbReference type="ARBA" id="ARBA00023239"/>
    </source>
</evidence>
<keyword evidence="7" id="KW-0449">Lipoprotein</keyword>
<gene>
    <name evidence="3" type="primary">rlpA</name>
    <name evidence="7" type="ORF">N825_07445</name>
</gene>
<keyword evidence="3" id="KW-0732">Signal</keyword>
<accession>W9GZE4</accession>
<comment type="similarity">
    <text evidence="3 4">Belongs to the RlpA family.</text>
</comment>
<evidence type="ECO:0000256" key="5">
    <source>
        <dbReference type="SAM" id="MobiDB-lite"/>
    </source>
</evidence>
<feature type="compositionally biased region" description="Basic and acidic residues" evidence="5">
    <location>
        <begin position="136"/>
        <end position="149"/>
    </location>
</feature>
<dbReference type="OrthoDB" id="9779128at2"/>
<dbReference type="Proteomes" id="UP000019486">
    <property type="component" value="Unassembled WGS sequence"/>
</dbReference>
<evidence type="ECO:0000256" key="3">
    <source>
        <dbReference type="HAMAP-Rule" id="MF_02071"/>
    </source>
</evidence>
<dbReference type="Gene3D" id="2.40.40.10">
    <property type="entry name" value="RlpA-like domain"/>
    <property type="match status" value="1"/>
</dbReference>
<feature type="chain" id="PRO_5009993289" description="Endolytic peptidoglycan transglycosylase RlpA" evidence="3">
    <location>
        <begin position="25"/>
        <end position="166"/>
    </location>
</feature>
<sequence precursor="true">MRTYVVSFVTALGLSGALLGTAIAQEKSSDGKSDDSVVIEGEASFYGGKFNGRKTANGEKFDEKKLTAASKELPLGSTATVTHEETGKSVDVKINDRGPYVEGRVLDLSKAAAKKLDMIDDGTAPVKIEVDPDNQPNDKVREKVEDLAEKQNGGGDGKGKETAKAD</sequence>
<feature type="compositionally biased region" description="Basic and acidic residues" evidence="5">
    <location>
        <begin position="157"/>
        <end position="166"/>
    </location>
</feature>
<keyword evidence="2 3" id="KW-0961">Cell wall biogenesis/degradation</keyword>
<dbReference type="HAMAP" id="MF_02071">
    <property type="entry name" value="RlpA"/>
    <property type="match status" value="1"/>
</dbReference>
<organism evidence="7 8">
    <name type="scientific">Skermanella stibiiresistens SB22</name>
    <dbReference type="NCBI Taxonomy" id="1385369"/>
    <lineage>
        <taxon>Bacteria</taxon>
        <taxon>Pseudomonadati</taxon>
        <taxon>Pseudomonadota</taxon>
        <taxon>Alphaproteobacteria</taxon>
        <taxon>Rhodospirillales</taxon>
        <taxon>Azospirillaceae</taxon>
        <taxon>Skermanella</taxon>
    </lineage>
</organism>
<evidence type="ECO:0000256" key="4">
    <source>
        <dbReference type="RuleBase" id="RU003495"/>
    </source>
</evidence>
<dbReference type="AlphaFoldDB" id="W9GZE4"/>
<dbReference type="EC" id="4.2.2.-" evidence="3"/>
<evidence type="ECO:0000313" key="7">
    <source>
        <dbReference type="EMBL" id="EWY39159.1"/>
    </source>
</evidence>
<name>W9GZE4_9PROT</name>
<evidence type="ECO:0000256" key="2">
    <source>
        <dbReference type="ARBA" id="ARBA00023316"/>
    </source>
</evidence>
<proteinExistence type="inferred from homology"/>
<dbReference type="CDD" id="cd22268">
    <property type="entry name" value="DPBB_RlpA-like"/>
    <property type="match status" value="1"/>
</dbReference>
<dbReference type="InterPro" id="IPR012997">
    <property type="entry name" value="RplA"/>
</dbReference>
<dbReference type="NCBIfam" id="TIGR00413">
    <property type="entry name" value="rlpA"/>
    <property type="match status" value="1"/>
</dbReference>
<dbReference type="SUPFAM" id="SSF50685">
    <property type="entry name" value="Barwin-like endoglucanases"/>
    <property type="match status" value="1"/>
</dbReference>
<keyword evidence="8" id="KW-1185">Reference proteome</keyword>
<dbReference type="GO" id="GO:0000270">
    <property type="term" value="P:peptidoglycan metabolic process"/>
    <property type="evidence" value="ECO:0007669"/>
    <property type="project" value="UniProtKB-UniRule"/>
</dbReference>
<protein>
    <recommendedName>
        <fullName evidence="3">Endolytic peptidoglycan transglycosylase RlpA</fullName>
        <ecNumber evidence="3">4.2.2.-</ecNumber>
    </recommendedName>
</protein>
<dbReference type="GO" id="GO:0071555">
    <property type="term" value="P:cell wall organization"/>
    <property type="evidence" value="ECO:0007669"/>
    <property type="project" value="UniProtKB-KW"/>
</dbReference>
<dbReference type="PANTHER" id="PTHR34183:SF1">
    <property type="entry name" value="ENDOLYTIC PEPTIDOGLYCAN TRANSGLYCOSYLASE RLPA"/>
    <property type="match status" value="1"/>
</dbReference>
<dbReference type="GO" id="GO:0008932">
    <property type="term" value="F:lytic endotransglycosylase activity"/>
    <property type="evidence" value="ECO:0007669"/>
    <property type="project" value="UniProtKB-UniRule"/>
</dbReference>
<comment type="caution">
    <text evidence="7">The sequence shown here is derived from an EMBL/GenBank/DDBJ whole genome shotgun (WGS) entry which is preliminary data.</text>
</comment>
<feature type="region of interest" description="Disordered" evidence="5">
    <location>
        <begin position="126"/>
        <end position="166"/>
    </location>
</feature>
<dbReference type="InterPro" id="IPR036908">
    <property type="entry name" value="RlpA-like_sf"/>
</dbReference>
<dbReference type="PATRIC" id="fig|1385369.3.peg.3676"/>
<evidence type="ECO:0000313" key="8">
    <source>
        <dbReference type="Proteomes" id="UP000019486"/>
    </source>
</evidence>
<dbReference type="RefSeq" id="WP_084164863.1">
    <property type="nucleotide sequence ID" value="NZ_AVFL01000013.1"/>
</dbReference>
<evidence type="ECO:0000259" key="6">
    <source>
        <dbReference type="Pfam" id="PF03330"/>
    </source>
</evidence>
<dbReference type="PANTHER" id="PTHR34183">
    <property type="entry name" value="ENDOLYTIC PEPTIDOGLYCAN TRANSGLYCOSYLASE RLPA"/>
    <property type="match status" value="1"/>
</dbReference>
<comment type="function">
    <text evidence="3">Lytic transglycosylase with a strong preference for naked glycan strands that lack stem peptides.</text>
</comment>
<dbReference type="Pfam" id="PF03330">
    <property type="entry name" value="DPBB_1"/>
    <property type="match status" value="1"/>
</dbReference>